<dbReference type="EMBL" id="CP051128">
    <property type="protein sequence ID" value="QIZ05560.1"/>
    <property type="molecule type" value="Genomic_DNA"/>
</dbReference>
<proteinExistence type="predicted"/>
<keyword evidence="1" id="KW-0472">Membrane</keyword>
<keyword evidence="1" id="KW-0812">Transmembrane</keyword>
<dbReference type="AlphaFoldDB" id="A0A6H1NW86"/>
<keyword evidence="1" id="KW-1133">Transmembrane helix</keyword>
<gene>
    <name evidence="2" type="ORF">HFZ78_01395</name>
</gene>
<accession>A0A6H1NW86</accession>
<evidence type="ECO:0000256" key="1">
    <source>
        <dbReference type="SAM" id="Phobius"/>
    </source>
</evidence>
<evidence type="ECO:0000313" key="3">
    <source>
        <dbReference type="Proteomes" id="UP000501868"/>
    </source>
</evidence>
<name>A0A6H1NW86_PRIMG</name>
<reference evidence="2 3" key="1">
    <citation type="submission" date="2020-04" db="EMBL/GenBank/DDBJ databases">
        <title>Genome-Wide Identification of 5-Methylcytosine Sites in Bacterial Genomes By High-Throughput Sequencing of MspJI Restriction Fragments.</title>
        <authorList>
            <person name="Wu V."/>
        </authorList>
    </citation>
    <scope>NUCLEOTIDE SEQUENCE [LARGE SCALE GENOMIC DNA]</scope>
    <source>
        <strain evidence="2 3">S2</strain>
    </source>
</reference>
<feature type="transmembrane region" description="Helical" evidence="1">
    <location>
        <begin position="6"/>
        <end position="21"/>
    </location>
</feature>
<sequence length="74" mass="8615">MKWAIVFAFTIVLALMFLYEWPKIKSKEKKEKIVFVCLLAMGWVLSFILLYYPDTPGPTDLVDSIYKPLGKLLE</sequence>
<dbReference type="Proteomes" id="UP000501868">
    <property type="component" value="Chromosome"/>
</dbReference>
<evidence type="ECO:0000313" key="2">
    <source>
        <dbReference type="EMBL" id="QIZ05560.1"/>
    </source>
</evidence>
<organism evidence="2 3">
    <name type="scientific">Priestia megaterium</name>
    <name type="common">Bacillus megaterium</name>
    <dbReference type="NCBI Taxonomy" id="1404"/>
    <lineage>
        <taxon>Bacteria</taxon>
        <taxon>Bacillati</taxon>
        <taxon>Bacillota</taxon>
        <taxon>Bacilli</taxon>
        <taxon>Bacillales</taxon>
        <taxon>Bacillaceae</taxon>
        <taxon>Priestia</taxon>
    </lineage>
</organism>
<protein>
    <submittedName>
        <fullName evidence="2">Uncharacterized protein</fullName>
    </submittedName>
</protein>
<feature type="transmembrane region" description="Helical" evidence="1">
    <location>
        <begin position="33"/>
        <end position="52"/>
    </location>
</feature>
<reference evidence="2 3" key="2">
    <citation type="submission" date="2020-04" db="EMBL/GenBank/DDBJ databases">
        <authorList>
            <person name="Fomenkov A."/>
            <person name="Anton B.P."/>
            <person name="Roberts R.J."/>
        </authorList>
    </citation>
    <scope>NUCLEOTIDE SEQUENCE [LARGE SCALE GENOMIC DNA]</scope>
    <source>
        <strain evidence="2 3">S2</strain>
    </source>
</reference>